<comment type="caution">
    <text evidence="2">The sequence shown here is derived from an EMBL/GenBank/DDBJ whole genome shotgun (WGS) entry which is preliminary data.</text>
</comment>
<evidence type="ECO:0000313" key="2">
    <source>
        <dbReference type="EMBL" id="KAG1808025.1"/>
    </source>
</evidence>
<sequence length="76" mass="8731">GCKNPHKCAATAREILSKLAPKYDTKTKPKRDELSLTHHRKEKNSQAHESRNGEILFNSTTMIRTSLKDCFRVFTD</sequence>
<dbReference type="OrthoDB" id="2205812at2759"/>
<name>A0A9P7E138_9AGAM</name>
<feature type="non-terminal residue" evidence="2">
    <location>
        <position position="1"/>
    </location>
</feature>
<dbReference type="EMBL" id="JABBWG010000040">
    <property type="protein sequence ID" value="KAG1808025.1"/>
    <property type="molecule type" value="Genomic_DNA"/>
</dbReference>
<gene>
    <name evidence="2" type="ORF">BJ212DRAFT_1237705</name>
</gene>
<dbReference type="GeneID" id="64623572"/>
<feature type="compositionally biased region" description="Basic and acidic residues" evidence="1">
    <location>
        <begin position="21"/>
        <end position="36"/>
    </location>
</feature>
<protein>
    <submittedName>
        <fullName evidence="2">Uncharacterized protein</fullName>
    </submittedName>
</protein>
<dbReference type="Proteomes" id="UP000807769">
    <property type="component" value="Unassembled WGS sequence"/>
</dbReference>
<accession>A0A9P7E138</accession>
<organism evidence="2 3">
    <name type="scientific">Suillus subaureus</name>
    <dbReference type="NCBI Taxonomy" id="48587"/>
    <lineage>
        <taxon>Eukaryota</taxon>
        <taxon>Fungi</taxon>
        <taxon>Dikarya</taxon>
        <taxon>Basidiomycota</taxon>
        <taxon>Agaricomycotina</taxon>
        <taxon>Agaricomycetes</taxon>
        <taxon>Agaricomycetidae</taxon>
        <taxon>Boletales</taxon>
        <taxon>Suillineae</taxon>
        <taxon>Suillaceae</taxon>
        <taxon>Suillus</taxon>
    </lineage>
</organism>
<dbReference type="AlphaFoldDB" id="A0A9P7E138"/>
<dbReference type="RefSeq" id="XP_041188410.1">
    <property type="nucleotide sequence ID" value="XM_041329555.1"/>
</dbReference>
<feature type="non-terminal residue" evidence="2">
    <location>
        <position position="76"/>
    </location>
</feature>
<reference evidence="2" key="1">
    <citation type="journal article" date="2020" name="New Phytol.">
        <title>Comparative genomics reveals dynamic genome evolution in host specialist ectomycorrhizal fungi.</title>
        <authorList>
            <person name="Lofgren L.A."/>
            <person name="Nguyen N.H."/>
            <person name="Vilgalys R."/>
            <person name="Ruytinx J."/>
            <person name="Liao H.L."/>
            <person name="Branco S."/>
            <person name="Kuo A."/>
            <person name="LaButti K."/>
            <person name="Lipzen A."/>
            <person name="Andreopoulos W."/>
            <person name="Pangilinan J."/>
            <person name="Riley R."/>
            <person name="Hundley H."/>
            <person name="Na H."/>
            <person name="Barry K."/>
            <person name="Grigoriev I.V."/>
            <person name="Stajich J.E."/>
            <person name="Kennedy P.G."/>
        </authorList>
    </citation>
    <scope>NUCLEOTIDE SEQUENCE</scope>
    <source>
        <strain evidence="2">MN1</strain>
    </source>
</reference>
<feature type="region of interest" description="Disordered" evidence="1">
    <location>
        <begin position="19"/>
        <end position="53"/>
    </location>
</feature>
<keyword evidence="3" id="KW-1185">Reference proteome</keyword>
<feature type="compositionally biased region" description="Basic and acidic residues" evidence="1">
    <location>
        <begin position="43"/>
        <end position="52"/>
    </location>
</feature>
<proteinExistence type="predicted"/>
<evidence type="ECO:0000256" key="1">
    <source>
        <dbReference type="SAM" id="MobiDB-lite"/>
    </source>
</evidence>
<evidence type="ECO:0000313" key="3">
    <source>
        <dbReference type="Proteomes" id="UP000807769"/>
    </source>
</evidence>